<protein>
    <recommendedName>
        <fullName evidence="4">DUF3352 domain-containing protein</fullName>
    </recommendedName>
</protein>
<sequence length="515" mass="53689">MSTVVEQPGGDVTEPGRGGRGLLMVGLGMGAAVLIGGGAYAAVQFLGTDGAQPDSVLPASAAAYVRVDVDPSLGTKVAAVRFFQGLDPEAQARLESGEWREYVWEKLAQDGDVPGQLDYESDIEPWLGDRAGVAVVPNGEEEPLVAVALQVSDGEAALATLDRVRADNAGEDQFDYYLDGNYVVLARTEQLDLVRAAAEQGTLDDHDAYAQDMADLGDAGVASFWVDMERAAGLEDAALRGAAALGAPGTAMAEGLTDEQRAIVSGRTAGALRLSPDAIEIHGIAHGHEAFAMPTGDSSQLVLDLPADTAAALSLENGADWVQSVWDLTSGIDADLVQGVTDDAAERGFTLPDDLQAVLGDSMTIAVGPGLVDAIQEMSGETLALPQLPVAYRAETDTAAVQSLLTDAGVPSLLVRQRTDEGVLTIGVSQGYVDAVASPEGRLGDDARFTGAVADADEADQVLFVDANAFEEDYLAEIEDEDARTALERLAAVGWSTVVTGADESRFTLRLIADE</sequence>
<dbReference type="AlphaFoldDB" id="A0A285VQH7"/>
<feature type="transmembrane region" description="Helical" evidence="1">
    <location>
        <begin position="21"/>
        <end position="43"/>
    </location>
</feature>
<dbReference type="EMBL" id="OBQK01000007">
    <property type="protein sequence ID" value="SOC56312.1"/>
    <property type="molecule type" value="Genomic_DNA"/>
</dbReference>
<reference evidence="3" key="1">
    <citation type="submission" date="2017-08" db="EMBL/GenBank/DDBJ databases">
        <authorList>
            <person name="Varghese N."/>
            <person name="Submissions S."/>
        </authorList>
    </citation>
    <scope>NUCLEOTIDE SEQUENCE [LARGE SCALE GENOMIC DNA]</scope>
    <source>
        <strain evidence="3">USBA17B2</strain>
    </source>
</reference>
<name>A0A285VQH7_9MICO</name>
<dbReference type="RefSeq" id="WP_141401480.1">
    <property type="nucleotide sequence ID" value="NZ_OBQK01000007.1"/>
</dbReference>
<gene>
    <name evidence="2" type="ORF">SAMN05421879_10792</name>
</gene>
<evidence type="ECO:0000256" key="1">
    <source>
        <dbReference type="SAM" id="Phobius"/>
    </source>
</evidence>
<keyword evidence="1" id="KW-0472">Membrane</keyword>
<keyword evidence="3" id="KW-1185">Reference proteome</keyword>
<dbReference type="Pfam" id="PF11832">
    <property type="entry name" value="DUF3352"/>
    <property type="match status" value="1"/>
</dbReference>
<keyword evidence="1" id="KW-1133">Transmembrane helix</keyword>
<proteinExistence type="predicted"/>
<dbReference type="Proteomes" id="UP000219688">
    <property type="component" value="Unassembled WGS sequence"/>
</dbReference>
<dbReference type="InterPro" id="IPR021787">
    <property type="entry name" value="DUF3352"/>
</dbReference>
<accession>A0A285VQH7</accession>
<evidence type="ECO:0000313" key="3">
    <source>
        <dbReference type="Proteomes" id="UP000219688"/>
    </source>
</evidence>
<evidence type="ECO:0008006" key="4">
    <source>
        <dbReference type="Google" id="ProtNLM"/>
    </source>
</evidence>
<organism evidence="2 3">
    <name type="scientific">Ornithinimicrobium cerasi</name>
    <dbReference type="NCBI Taxonomy" id="2248773"/>
    <lineage>
        <taxon>Bacteria</taxon>
        <taxon>Bacillati</taxon>
        <taxon>Actinomycetota</taxon>
        <taxon>Actinomycetes</taxon>
        <taxon>Micrococcales</taxon>
        <taxon>Ornithinimicrobiaceae</taxon>
        <taxon>Ornithinimicrobium</taxon>
    </lineage>
</organism>
<evidence type="ECO:0000313" key="2">
    <source>
        <dbReference type="EMBL" id="SOC56312.1"/>
    </source>
</evidence>
<keyword evidence="1" id="KW-0812">Transmembrane</keyword>